<reference evidence="7 8" key="1">
    <citation type="journal article" date="2017" name="Biotechnol. Biofuels">
        <title>Differential beta-glucosidase expression as a function of carbon source availability in Talaromyces amestolkiae: a genomic and proteomic approach.</title>
        <authorList>
            <person name="de Eugenio L.I."/>
            <person name="Mendez-Liter J.A."/>
            <person name="Nieto-Dominguez M."/>
            <person name="Alonso L."/>
            <person name="Gil-Munoz J."/>
            <person name="Barriuso J."/>
            <person name="Prieto A."/>
            <person name="Martinez M.J."/>
        </authorList>
    </citation>
    <scope>NUCLEOTIDE SEQUENCE [LARGE SCALE GENOMIC DNA]</scope>
    <source>
        <strain evidence="7 8">CIB</strain>
    </source>
</reference>
<keyword evidence="3" id="KW-0288">FMN</keyword>
<dbReference type="SUPFAM" id="SSF50475">
    <property type="entry name" value="FMN-binding split barrel"/>
    <property type="match status" value="1"/>
</dbReference>
<dbReference type="Gene3D" id="2.30.110.10">
    <property type="entry name" value="Electron Transport, Fmn-binding Protein, Chain A"/>
    <property type="match status" value="1"/>
</dbReference>
<dbReference type="AlphaFoldDB" id="A0A364KS29"/>
<dbReference type="PANTHER" id="PTHR33798">
    <property type="entry name" value="FLAVOPROTEIN OXYGENASE"/>
    <property type="match status" value="1"/>
</dbReference>
<accession>A0A364KS29</accession>
<evidence type="ECO:0000256" key="3">
    <source>
        <dbReference type="ARBA" id="ARBA00022643"/>
    </source>
</evidence>
<dbReference type="PANTHER" id="PTHR33798:SF5">
    <property type="entry name" value="FLAVIN REDUCTASE LIKE DOMAIN-CONTAINING PROTEIN"/>
    <property type="match status" value="1"/>
</dbReference>
<dbReference type="InterPro" id="IPR012349">
    <property type="entry name" value="Split_barrel_FMN-bd"/>
</dbReference>
<dbReference type="EMBL" id="MIKG01000003">
    <property type="protein sequence ID" value="RAO66345.1"/>
    <property type="molecule type" value="Genomic_DNA"/>
</dbReference>
<evidence type="ECO:0000256" key="4">
    <source>
        <dbReference type="ARBA" id="ARBA00038054"/>
    </source>
</evidence>
<feature type="domain" description="Flavin reductase like" evidence="6">
    <location>
        <begin position="102"/>
        <end position="269"/>
    </location>
</feature>
<evidence type="ECO:0000256" key="5">
    <source>
        <dbReference type="SAM" id="MobiDB-lite"/>
    </source>
</evidence>
<comment type="similarity">
    <text evidence="4">Belongs to the flavoredoxin family.</text>
</comment>
<proteinExistence type="inferred from homology"/>
<dbReference type="STRING" id="1196081.A0A364KS29"/>
<feature type="region of interest" description="Disordered" evidence="5">
    <location>
        <begin position="33"/>
        <end position="58"/>
    </location>
</feature>
<name>A0A364KS29_TALAM</name>
<organism evidence="7 8">
    <name type="scientific">Talaromyces amestolkiae</name>
    <dbReference type="NCBI Taxonomy" id="1196081"/>
    <lineage>
        <taxon>Eukaryota</taxon>
        <taxon>Fungi</taxon>
        <taxon>Dikarya</taxon>
        <taxon>Ascomycota</taxon>
        <taxon>Pezizomycotina</taxon>
        <taxon>Eurotiomycetes</taxon>
        <taxon>Eurotiomycetidae</taxon>
        <taxon>Eurotiales</taxon>
        <taxon>Trichocomaceae</taxon>
        <taxon>Talaromyces</taxon>
        <taxon>Talaromyces sect. Talaromyces</taxon>
    </lineage>
</organism>
<evidence type="ECO:0000313" key="7">
    <source>
        <dbReference type="EMBL" id="RAO66345.1"/>
    </source>
</evidence>
<comment type="caution">
    <text evidence="7">The sequence shown here is derived from an EMBL/GenBank/DDBJ whole genome shotgun (WGS) entry which is preliminary data.</text>
</comment>
<evidence type="ECO:0000313" key="8">
    <source>
        <dbReference type="Proteomes" id="UP000249363"/>
    </source>
</evidence>
<dbReference type="OrthoDB" id="10250990at2759"/>
<dbReference type="Pfam" id="PF01613">
    <property type="entry name" value="Flavin_Reduct"/>
    <property type="match status" value="1"/>
</dbReference>
<evidence type="ECO:0000259" key="6">
    <source>
        <dbReference type="Pfam" id="PF01613"/>
    </source>
</evidence>
<dbReference type="Proteomes" id="UP000249363">
    <property type="component" value="Unassembled WGS sequence"/>
</dbReference>
<dbReference type="InterPro" id="IPR002563">
    <property type="entry name" value="Flavin_Rdtase-like_dom"/>
</dbReference>
<sequence>MALLRRGASRASNCTSKSLTRPLAIYTPIHGRRHISTTNTEKPPFNPNQPIKYTQTPNPTWKLGDGAIDNNENKTKKHIPINPSDPARAPSKNYKFLISSIVPRPIALISTLSPTGKNPNDGKAKLNLAPFSYFQVINHDPPMFVVSFTPPGSRSPKSQKDTLRNLTETGECVINVVSEHMLQAANATTINAEYGDSEFDYSGLTPAYDTETVNGVPRVLESIVSIEGHLIETKEFESRVAPSDPKKKKGRTTLAIIEGTRFWVREDAIDATELAAVDLQVLRPVSRLGGDAYGRTTEVVEIERPIKRS</sequence>
<dbReference type="RefSeq" id="XP_040730862.1">
    <property type="nucleotide sequence ID" value="XM_040874494.1"/>
</dbReference>
<dbReference type="GO" id="GO:0010181">
    <property type="term" value="F:FMN binding"/>
    <property type="evidence" value="ECO:0007669"/>
    <property type="project" value="InterPro"/>
</dbReference>
<evidence type="ECO:0000256" key="2">
    <source>
        <dbReference type="ARBA" id="ARBA00022630"/>
    </source>
</evidence>
<gene>
    <name evidence="7" type="ORF">BHQ10_002357</name>
</gene>
<feature type="compositionally biased region" description="Polar residues" evidence="5">
    <location>
        <begin position="48"/>
        <end position="58"/>
    </location>
</feature>
<dbReference type="GeneID" id="63791574"/>
<keyword evidence="2" id="KW-0285">Flavoprotein</keyword>
<evidence type="ECO:0000256" key="1">
    <source>
        <dbReference type="ARBA" id="ARBA00001917"/>
    </source>
</evidence>
<keyword evidence="8" id="KW-1185">Reference proteome</keyword>
<comment type="cofactor">
    <cofactor evidence="1">
        <name>FMN</name>
        <dbReference type="ChEBI" id="CHEBI:58210"/>
    </cofactor>
</comment>
<protein>
    <recommendedName>
        <fullName evidence="6">Flavin reductase like domain-containing protein</fullName>
    </recommendedName>
</protein>